<gene>
    <name evidence="2" type="ORF">PECUL_23A047399</name>
</gene>
<keyword evidence="3" id="KW-1185">Reference proteome</keyword>
<feature type="region of interest" description="Disordered" evidence="1">
    <location>
        <begin position="116"/>
        <end position="139"/>
    </location>
</feature>
<dbReference type="EMBL" id="OW240915">
    <property type="protein sequence ID" value="CAH2283260.1"/>
    <property type="molecule type" value="Genomic_DNA"/>
</dbReference>
<name>A0AAD1W098_PELCU</name>
<reference evidence="2" key="1">
    <citation type="submission" date="2022-03" db="EMBL/GenBank/DDBJ databases">
        <authorList>
            <person name="Alioto T."/>
            <person name="Alioto T."/>
            <person name="Gomez Garrido J."/>
        </authorList>
    </citation>
    <scope>NUCLEOTIDE SEQUENCE</scope>
</reference>
<sequence length="139" mass="15408">MGRRTKKYKAERPPATADIGELLRRPQASGRPEMAPMSNGISSSDKILADGEDYYTNVPTRPVPPKPSPAAKPPVTEDTLRSLLDELRRNIATIGQFREEINGVSARLQHTELNSADHENRIQNTRETDGCLTTRPDTS</sequence>
<protein>
    <submittedName>
        <fullName evidence="2">Uncharacterized protein</fullName>
    </submittedName>
</protein>
<feature type="compositionally biased region" description="Pro residues" evidence="1">
    <location>
        <begin position="61"/>
        <end position="72"/>
    </location>
</feature>
<feature type="region of interest" description="Disordered" evidence="1">
    <location>
        <begin position="1"/>
        <end position="76"/>
    </location>
</feature>
<evidence type="ECO:0000313" key="2">
    <source>
        <dbReference type="EMBL" id="CAH2283260.1"/>
    </source>
</evidence>
<evidence type="ECO:0000313" key="3">
    <source>
        <dbReference type="Proteomes" id="UP001295444"/>
    </source>
</evidence>
<evidence type="ECO:0000256" key="1">
    <source>
        <dbReference type="SAM" id="MobiDB-lite"/>
    </source>
</evidence>
<proteinExistence type="predicted"/>
<accession>A0AAD1W098</accession>
<organism evidence="2 3">
    <name type="scientific">Pelobates cultripes</name>
    <name type="common">Western spadefoot toad</name>
    <dbReference type="NCBI Taxonomy" id="61616"/>
    <lineage>
        <taxon>Eukaryota</taxon>
        <taxon>Metazoa</taxon>
        <taxon>Chordata</taxon>
        <taxon>Craniata</taxon>
        <taxon>Vertebrata</taxon>
        <taxon>Euteleostomi</taxon>
        <taxon>Amphibia</taxon>
        <taxon>Batrachia</taxon>
        <taxon>Anura</taxon>
        <taxon>Pelobatoidea</taxon>
        <taxon>Pelobatidae</taxon>
        <taxon>Pelobates</taxon>
    </lineage>
</organism>
<feature type="compositionally biased region" description="Basic and acidic residues" evidence="1">
    <location>
        <begin position="116"/>
        <end position="129"/>
    </location>
</feature>
<dbReference type="AlphaFoldDB" id="A0AAD1W098"/>
<dbReference type="Proteomes" id="UP001295444">
    <property type="component" value="Chromosome 04"/>
</dbReference>